<sequence length="93" mass="9525">MSPNQKKALAVFVLFLIVDLVAVGCGLVISGLGGDQLKGVAAGGGAWAILMAIGVPLIALFDFKDDRYAPQPPSGGSHGTQLPHPHPTETHVA</sequence>
<gene>
    <name evidence="3" type="ORF">ABZ568_12300</name>
</gene>
<accession>A0ABV2XT49</accession>
<protein>
    <submittedName>
        <fullName evidence="3">Uncharacterized protein</fullName>
    </submittedName>
</protein>
<evidence type="ECO:0000313" key="3">
    <source>
        <dbReference type="EMBL" id="MEU2267176.1"/>
    </source>
</evidence>
<name>A0ABV2XT49_9ACTN</name>
<organism evidence="3 4">
    <name type="scientific">Streptomyces olindensis</name>
    <dbReference type="NCBI Taxonomy" id="358823"/>
    <lineage>
        <taxon>Bacteria</taxon>
        <taxon>Bacillati</taxon>
        <taxon>Actinomycetota</taxon>
        <taxon>Actinomycetes</taxon>
        <taxon>Kitasatosporales</taxon>
        <taxon>Streptomycetaceae</taxon>
        <taxon>Streptomyces</taxon>
    </lineage>
</organism>
<keyword evidence="2" id="KW-0812">Transmembrane</keyword>
<feature type="transmembrane region" description="Helical" evidence="2">
    <location>
        <begin position="39"/>
        <end position="61"/>
    </location>
</feature>
<feature type="transmembrane region" description="Helical" evidence="2">
    <location>
        <begin position="12"/>
        <end position="33"/>
    </location>
</feature>
<evidence type="ECO:0000313" key="4">
    <source>
        <dbReference type="Proteomes" id="UP001550603"/>
    </source>
</evidence>
<evidence type="ECO:0000256" key="1">
    <source>
        <dbReference type="SAM" id="MobiDB-lite"/>
    </source>
</evidence>
<comment type="caution">
    <text evidence="3">The sequence shown here is derived from an EMBL/GenBank/DDBJ whole genome shotgun (WGS) entry which is preliminary data.</text>
</comment>
<keyword evidence="2" id="KW-0472">Membrane</keyword>
<keyword evidence="4" id="KW-1185">Reference proteome</keyword>
<dbReference type="EMBL" id="JBEYBN010000013">
    <property type="protein sequence ID" value="MEU2267176.1"/>
    <property type="molecule type" value="Genomic_DNA"/>
</dbReference>
<keyword evidence="2" id="KW-1133">Transmembrane helix</keyword>
<feature type="region of interest" description="Disordered" evidence="1">
    <location>
        <begin position="69"/>
        <end position="93"/>
    </location>
</feature>
<proteinExistence type="predicted"/>
<reference evidence="3 4" key="1">
    <citation type="submission" date="2024-06" db="EMBL/GenBank/DDBJ databases">
        <title>The Natural Products Discovery Center: Release of the First 8490 Sequenced Strains for Exploring Actinobacteria Biosynthetic Diversity.</title>
        <authorList>
            <person name="Kalkreuter E."/>
            <person name="Kautsar S.A."/>
            <person name="Yang D."/>
            <person name="Bader C.D."/>
            <person name="Teijaro C.N."/>
            <person name="Fluegel L."/>
            <person name="Davis C.M."/>
            <person name="Simpson J.R."/>
            <person name="Lauterbach L."/>
            <person name="Steele A.D."/>
            <person name="Gui C."/>
            <person name="Meng S."/>
            <person name="Li G."/>
            <person name="Viehrig K."/>
            <person name="Ye F."/>
            <person name="Su P."/>
            <person name="Kiefer A.F."/>
            <person name="Nichols A."/>
            <person name="Cepeda A.J."/>
            <person name="Yan W."/>
            <person name="Fan B."/>
            <person name="Jiang Y."/>
            <person name="Adhikari A."/>
            <person name="Zheng C.-J."/>
            <person name="Schuster L."/>
            <person name="Cowan T.M."/>
            <person name="Smanski M.J."/>
            <person name="Chevrette M.G."/>
            <person name="De Carvalho L.P.S."/>
            <person name="Shen B."/>
        </authorList>
    </citation>
    <scope>NUCLEOTIDE SEQUENCE [LARGE SCALE GENOMIC DNA]</scope>
    <source>
        <strain evidence="3 4">NPDC019583</strain>
    </source>
</reference>
<evidence type="ECO:0000256" key="2">
    <source>
        <dbReference type="SAM" id="Phobius"/>
    </source>
</evidence>
<dbReference type="RefSeq" id="WP_359788069.1">
    <property type="nucleotide sequence ID" value="NZ_JBEYBN010000013.1"/>
</dbReference>
<dbReference type="Proteomes" id="UP001550603">
    <property type="component" value="Unassembled WGS sequence"/>
</dbReference>